<keyword evidence="4" id="KW-0804">Transcription</keyword>
<feature type="non-terminal residue" evidence="8">
    <location>
        <position position="1"/>
    </location>
</feature>
<keyword evidence="9" id="KW-1185">Reference proteome</keyword>
<dbReference type="EMBL" id="OW152826">
    <property type="protein sequence ID" value="CAH2042178.1"/>
    <property type="molecule type" value="Genomic_DNA"/>
</dbReference>
<evidence type="ECO:0000256" key="4">
    <source>
        <dbReference type="ARBA" id="ARBA00023163"/>
    </source>
</evidence>
<dbReference type="InterPro" id="IPR028002">
    <property type="entry name" value="Myb_DNA-bind_5"/>
</dbReference>
<sequence>MEGKKKRSSNYTIMEKDTLLQLIKKYQHIIENKETNAKMISKKRETWDCICNEYNSVALSGFRSWKQLRHLYENLKQRSKKNISKENRLQYNDRVIEVQKKAPIEKKEITGTDVRSYKLIATGHGDLVMAAPHVHPEHNPCDDGAFYFGDSEATTDERPTMTVIHEFSHVNNNENQETQSTSAKAAEDNKFNKTTNGHRTISKNKIKETLIQKYFNSKLRNAKLETKYLINKNKMEINKYKLEMQILKLKHLQASRRIKMSRKNHTLTTQDLESIPEEWEGSEDVLDFSDDDNVPDANYHFQLNNHHDSSDDDS</sequence>
<dbReference type="Pfam" id="PF13873">
    <property type="entry name" value="Myb_DNA-bind_5"/>
    <property type="match status" value="1"/>
</dbReference>
<proteinExistence type="predicted"/>
<reference evidence="8" key="1">
    <citation type="submission" date="2022-03" db="EMBL/GenBank/DDBJ databases">
        <authorList>
            <person name="Martin H S."/>
        </authorList>
    </citation>
    <scope>NUCLEOTIDE SEQUENCE</scope>
</reference>
<organism evidence="8 9">
    <name type="scientific">Iphiclides podalirius</name>
    <name type="common">scarce swallowtail</name>
    <dbReference type="NCBI Taxonomy" id="110791"/>
    <lineage>
        <taxon>Eukaryota</taxon>
        <taxon>Metazoa</taxon>
        <taxon>Ecdysozoa</taxon>
        <taxon>Arthropoda</taxon>
        <taxon>Hexapoda</taxon>
        <taxon>Insecta</taxon>
        <taxon>Pterygota</taxon>
        <taxon>Neoptera</taxon>
        <taxon>Endopterygota</taxon>
        <taxon>Lepidoptera</taxon>
        <taxon>Glossata</taxon>
        <taxon>Ditrysia</taxon>
        <taxon>Papilionoidea</taxon>
        <taxon>Papilionidae</taxon>
        <taxon>Papilioninae</taxon>
        <taxon>Iphiclides</taxon>
    </lineage>
</organism>
<keyword evidence="3" id="KW-0805">Transcription regulation</keyword>
<feature type="compositionally biased region" description="Basic and acidic residues" evidence="6">
    <location>
        <begin position="305"/>
        <end position="314"/>
    </location>
</feature>
<feature type="region of interest" description="Disordered" evidence="6">
    <location>
        <begin position="290"/>
        <end position="314"/>
    </location>
</feature>
<evidence type="ECO:0000313" key="8">
    <source>
        <dbReference type="EMBL" id="CAH2042178.1"/>
    </source>
</evidence>
<comment type="function">
    <text evidence="5">Involved in transvection phenomena (= synapsis-dependent gene expression), where the synaptic pairing of chromosomes carrying genes with which zeste interacts influences the expression of these genes. Zeste binds to DNA and stimulates transcription from a nearby promoter.</text>
</comment>
<evidence type="ECO:0000256" key="1">
    <source>
        <dbReference type="ARBA" id="ARBA00011764"/>
    </source>
</evidence>
<evidence type="ECO:0000256" key="2">
    <source>
        <dbReference type="ARBA" id="ARBA00016807"/>
    </source>
</evidence>
<dbReference type="PANTHER" id="PTHR21411:SF0">
    <property type="entry name" value="REGULATORY PROTEIN ZESTE"/>
    <property type="match status" value="1"/>
</dbReference>
<dbReference type="PANTHER" id="PTHR21411">
    <property type="entry name" value="APONTIC"/>
    <property type="match status" value="1"/>
</dbReference>
<comment type="subunit">
    <text evidence="1">Self-associates forming complexes of several hundred monomers.</text>
</comment>
<evidence type="ECO:0000256" key="5">
    <source>
        <dbReference type="ARBA" id="ARBA00025466"/>
    </source>
</evidence>
<evidence type="ECO:0000256" key="3">
    <source>
        <dbReference type="ARBA" id="ARBA00023015"/>
    </source>
</evidence>
<protein>
    <recommendedName>
        <fullName evidence="2">Regulatory protein zeste</fullName>
    </recommendedName>
</protein>
<feature type="domain" description="Myb/SANT-like DNA-binding" evidence="7">
    <location>
        <begin position="7"/>
        <end position="84"/>
    </location>
</feature>
<evidence type="ECO:0000256" key="6">
    <source>
        <dbReference type="SAM" id="MobiDB-lite"/>
    </source>
</evidence>
<evidence type="ECO:0000313" key="9">
    <source>
        <dbReference type="Proteomes" id="UP000837857"/>
    </source>
</evidence>
<gene>
    <name evidence="8" type="ORF">IPOD504_LOCUS3635</name>
</gene>
<dbReference type="Proteomes" id="UP000837857">
    <property type="component" value="Chromosome 14"/>
</dbReference>
<evidence type="ECO:0000259" key="7">
    <source>
        <dbReference type="Pfam" id="PF13873"/>
    </source>
</evidence>
<accession>A0ABN8HVU4</accession>
<name>A0ABN8HVU4_9NEOP</name>